<dbReference type="Gene3D" id="3.40.50.300">
    <property type="entry name" value="P-loop containing nucleotide triphosphate hydrolases"/>
    <property type="match status" value="1"/>
</dbReference>
<dbReference type="SUPFAM" id="SSF52540">
    <property type="entry name" value="P-loop containing nucleoside triphosphate hydrolases"/>
    <property type="match status" value="1"/>
</dbReference>
<evidence type="ECO:0000256" key="1">
    <source>
        <dbReference type="SAM" id="MobiDB-lite"/>
    </source>
</evidence>
<dbReference type="OrthoDB" id="10058753at2759"/>
<evidence type="ECO:0000313" key="2">
    <source>
        <dbReference type="EMBL" id="CAF1542955.1"/>
    </source>
</evidence>
<dbReference type="AlphaFoldDB" id="A0A815W2A7"/>
<reference evidence="2" key="1">
    <citation type="submission" date="2021-02" db="EMBL/GenBank/DDBJ databases">
        <authorList>
            <person name="Nowell W R."/>
        </authorList>
    </citation>
    <scope>NUCLEOTIDE SEQUENCE</scope>
</reference>
<protein>
    <recommendedName>
        <fullName evidence="4">Replication-associated protein</fullName>
    </recommendedName>
</protein>
<evidence type="ECO:0008006" key="4">
    <source>
        <dbReference type="Google" id="ProtNLM"/>
    </source>
</evidence>
<dbReference type="EMBL" id="CAJNOJ010001111">
    <property type="protein sequence ID" value="CAF1542955.1"/>
    <property type="molecule type" value="Genomic_DNA"/>
</dbReference>
<proteinExistence type="predicted"/>
<accession>A0A815W2A7</accession>
<dbReference type="Proteomes" id="UP000663852">
    <property type="component" value="Unassembled WGS sequence"/>
</dbReference>
<comment type="caution">
    <text evidence="2">The sequence shown here is derived from an EMBL/GenBank/DDBJ whole genome shotgun (WGS) entry which is preliminary data.</text>
</comment>
<dbReference type="InterPro" id="IPR027417">
    <property type="entry name" value="P-loop_NTPase"/>
</dbReference>
<evidence type="ECO:0000313" key="3">
    <source>
        <dbReference type="Proteomes" id="UP000663852"/>
    </source>
</evidence>
<organism evidence="2 3">
    <name type="scientific">Adineta ricciae</name>
    <name type="common">Rotifer</name>
    <dbReference type="NCBI Taxonomy" id="249248"/>
    <lineage>
        <taxon>Eukaryota</taxon>
        <taxon>Metazoa</taxon>
        <taxon>Spiralia</taxon>
        <taxon>Gnathifera</taxon>
        <taxon>Rotifera</taxon>
        <taxon>Eurotatoria</taxon>
        <taxon>Bdelloidea</taxon>
        <taxon>Adinetida</taxon>
        <taxon>Adinetidae</taxon>
        <taxon>Adineta</taxon>
    </lineage>
</organism>
<feature type="region of interest" description="Disordered" evidence="1">
    <location>
        <begin position="292"/>
        <end position="320"/>
    </location>
</feature>
<gene>
    <name evidence="2" type="ORF">EDS130_LOCUS45456</name>
</gene>
<name>A0A815W2A7_ADIRI</name>
<sequence length="320" mass="36826">MDFFEGSMDNGAKKLLFRPSGKQASNSITTELATEAFALAKTDSYAALCHLVQRAPKRCLSSLKGFDSNLEYFQKRTRLHEHVKQAQIKKFCWPDSFPDCTEELKNAVNEWIVKYFRKDGRPKCLFLIGPTGVGKTAFALSLPGIANYYHGHWATDQWNDDADYIVLDDIPWNEYTQRGFASAQDLITGQQFVSVNDKYGKIKKINTAMPAIVLLNPHHAADLLKLLDKNNNSHMARFWQERSFLYVMGENEYFYNPTMHKEKEKQIIYTVDHLPVFQEARRRWLNSQQQNITDEDGTEDSSGKQFDNESVVSEEYSLHG</sequence>